<dbReference type="Proteomes" id="UP000334019">
    <property type="component" value="Chromosome"/>
</dbReference>
<keyword evidence="3" id="KW-1185">Reference proteome</keyword>
<evidence type="ECO:0000256" key="1">
    <source>
        <dbReference type="SAM" id="Phobius"/>
    </source>
</evidence>
<keyword evidence="1" id="KW-0812">Transmembrane</keyword>
<organism evidence="2 3">
    <name type="scientific">Actinomarinicola tropica</name>
    <dbReference type="NCBI Taxonomy" id="2789776"/>
    <lineage>
        <taxon>Bacteria</taxon>
        <taxon>Bacillati</taxon>
        <taxon>Actinomycetota</taxon>
        <taxon>Acidimicrobiia</taxon>
        <taxon>Acidimicrobiales</taxon>
        <taxon>Iamiaceae</taxon>
        <taxon>Actinomarinicola</taxon>
    </lineage>
</organism>
<feature type="transmembrane region" description="Helical" evidence="1">
    <location>
        <begin position="88"/>
        <end position="109"/>
    </location>
</feature>
<sequence length="116" mass="12508">MRCEAVADDLAGVADGSAILDQRERRHVEQCLRCQADLVHHRRILRAMRAMRTEVLEPSPGLLPEVLALIEHAGERQAIRVLLSGRRVAYIGGLAAAATAAGAGALVLASRHRRAS</sequence>
<evidence type="ECO:0000313" key="3">
    <source>
        <dbReference type="Proteomes" id="UP000334019"/>
    </source>
</evidence>
<reference evidence="2 3" key="1">
    <citation type="submission" date="2019-11" db="EMBL/GenBank/DDBJ databases">
        <authorList>
            <person name="He Y."/>
        </authorList>
    </citation>
    <scope>NUCLEOTIDE SEQUENCE [LARGE SCALE GENOMIC DNA]</scope>
    <source>
        <strain evidence="2 3">SCSIO 58843</strain>
    </source>
</reference>
<accession>A0A5Q2RAD6</accession>
<protein>
    <recommendedName>
        <fullName evidence="4">Zinc-finger domain-containing protein</fullName>
    </recommendedName>
</protein>
<dbReference type="RefSeq" id="WP_153757945.1">
    <property type="nucleotide sequence ID" value="NZ_CP045851.1"/>
</dbReference>
<keyword evidence="1" id="KW-1133">Transmembrane helix</keyword>
<dbReference type="EMBL" id="CP045851">
    <property type="protein sequence ID" value="QGG93839.1"/>
    <property type="molecule type" value="Genomic_DNA"/>
</dbReference>
<evidence type="ECO:0000313" key="2">
    <source>
        <dbReference type="EMBL" id="QGG93839.1"/>
    </source>
</evidence>
<evidence type="ECO:0008006" key="4">
    <source>
        <dbReference type="Google" id="ProtNLM"/>
    </source>
</evidence>
<proteinExistence type="predicted"/>
<dbReference type="KEGG" id="atq:GH723_01225"/>
<keyword evidence="1" id="KW-0472">Membrane</keyword>
<name>A0A5Q2RAD6_9ACTN</name>
<dbReference type="AlphaFoldDB" id="A0A5Q2RAD6"/>
<gene>
    <name evidence="2" type="ORF">GH723_01225</name>
</gene>